<evidence type="ECO:0000256" key="7">
    <source>
        <dbReference type="ARBA" id="ARBA00023316"/>
    </source>
</evidence>
<dbReference type="GO" id="GO:0071555">
    <property type="term" value="P:cell wall organization"/>
    <property type="evidence" value="ECO:0007669"/>
    <property type="project" value="UniProtKB-KW"/>
</dbReference>
<name>A0A7J7CX67_TRIWF</name>
<evidence type="ECO:0000256" key="9">
    <source>
        <dbReference type="SAM" id="SignalP"/>
    </source>
</evidence>
<keyword evidence="7" id="KW-0961">Cell wall biogenesis/degradation</keyword>
<keyword evidence="3" id="KW-0134">Cell wall</keyword>
<keyword evidence="6 8" id="KW-0326">Glycosidase</keyword>
<feature type="signal peptide" evidence="9">
    <location>
        <begin position="1"/>
        <end position="24"/>
    </location>
</feature>
<keyword evidence="9" id="KW-0732">Signal</keyword>
<evidence type="ECO:0000256" key="4">
    <source>
        <dbReference type="ARBA" id="ARBA00022525"/>
    </source>
</evidence>
<evidence type="ECO:0000256" key="3">
    <source>
        <dbReference type="ARBA" id="ARBA00022512"/>
    </source>
</evidence>
<comment type="subcellular location">
    <subcellularLocation>
        <location evidence="1">Secreted</location>
        <location evidence="1">Cell wall</location>
    </subcellularLocation>
</comment>
<reference evidence="10 11" key="1">
    <citation type="journal article" date="2020" name="Nat. Commun.">
        <title>Genome of Tripterygium wilfordii and identification of cytochrome P450 involved in triptolide biosynthesis.</title>
        <authorList>
            <person name="Tu L."/>
            <person name="Su P."/>
            <person name="Zhang Z."/>
            <person name="Gao L."/>
            <person name="Wang J."/>
            <person name="Hu T."/>
            <person name="Zhou J."/>
            <person name="Zhang Y."/>
            <person name="Zhao Y."/>
            <person name="Liu Y."/>
            <person name="Song Y."/>
            <person name="Tong Y."/>
            <person name="Lu Y."/>
            <person name="Yang J."/>
            <person name="Xu C."/>
            <person name="Jia M."/>
            <person name="Peters R.J."/>
            <person name="Huang L."/>
            <person name="Gao W."/>
        </authorList>
    </citation>
    <scope>NUCLEOTIDE SEQUENCE [LARGE SCALE GENOMIC DNA]</scope>
    <source>
        <strain evidence="11">cv. XIE 37</strain>
        <tissue evidence="10">Leaf</tissue>
    </source>
</reference>
<sequence length="306" mass="32750">MAITWRAPASAFLLLSLVLATCEARPRGAPGTVVGQATRTVADIARHDARNSKRDPNEKIFNVLDFGATPDGKKMSTMAFQKAFSAACQWKGKTRVLVPRGVFLVGALILQGPCQGPPPFIVQVSGTVKAVTDISEYADGVWVLFDGINGLVLTGGGTFDGQGKYPDEHLTSKVIVKNCTLLNTDNGVRIKTKAGSVRGQASGIIFQDIIMKDVRNPIIIDQNYESSKGKSSLVKISDVHFINIRGTTSSNVGVNLLCSNQNPCQNVQLANIDLHYTGPQRGLPLSSSCANARINYAGVQNPPPCR</sequence>
<keyword evidence="4" id="KW-0964">Secreted</keyword>
<evidence type="ECO:0000256" key="1">
    <source>
        <dbReference type="ARBA" id="ARBA00004191"/>
    </source>
</evidence>
<keyword evidence="5 8" id="KW-0378">Hydrolase</keyword>
<keyword evidence="11" id="KW-1185">Reference proteome</keyword>
<dbReference type="InterPro" id="IPR011050">
    <property type="entry name" value="Pectin_lyase_fold/virulence"/>
</dbReference>
<dbReference type="Proteomes" id="UP000593562">
    <property type="component" value="Unassembled WGS sequence"/>
</dbReference>
<dbReference type="PANTHER" id="PTHR31375">
    <property type="match status" value="1"/>
</dbReference>
<dbReference type="SUPFAM" id="SSF51126">
    <property type="entry name" value="Pectin lyase-like"/>
    <property type="match status" value="1"/>
</dbReference>
<evidence type="ECO:0000256" key="8">
    <source>
        <dbReference type="RuleBase" id="RU361169"/>
    </source>
</evidence>
<dbReference type="Gene3D" id="2.160.20.10">
    <property type="entry name" value="Single-stranded right-handed beta-helix, Pectin lyase-like"/>
    <property type="match status" value="2"/>
</dbReference>
<dbReference type="GO" id="GO:0005975">
    <property type="term" value="P:carbohydrate metabolic process"/>
    <property type="evidence" value="ECO:0007669"/>
    <property type="project" value="InterPro"/>
</dbReference>
<organism evidence="10 11">
    <name type="scientific">Tripterygium wilfordii</name>
    <name type="common">Thunder God vine</name>
    <dbReference type="NCBI Taxonomy" id="458696"/>
    <lineage>
        <taxon>Eukaryota</taxon>
        <taxon>Viridiplantae</taxon>
        <taxon>Streptophyta</taxon>
        <taxon>Embryophyta</taxon>
        <taxon>Tracheophyta</taxon>
        <taxon>Spermatophyta</taxon>
        <taxon>Magnoliopsida</taxon>
        <taxon>eudicotyledons</taxon>
        <taxon>Gunneridae</taxon>
        <taxon>Pentapetalae</taxon>
        <taxon>rosids</taxon>
        <taxon>fabids</taxon>
        <taxon>Celastrales</taxon>
        <taxon>Celastraceae</taxon>
        <taxon>Tripterygium</taxon>
    </lineage>
</organism>
<comment type="caution">
    <text evidence="10">The sequence shown here is derived from an EMBL/GenBank/DDBJ whole genome shotgun (WGS) entry which is preliminary data.</text>
</comment>
<comment type="similarity">
    <text evidence="2 8">Belongs to the glycosyl hydrolase 28 family.</text>
</comment>
<evidence type="ECO:0000256" key="5">
    <source>
        <dbReference type="ARBA" id="ARBA00022801"/>
    </source>
</evidence>
<evidence type="ECO:0000256" key="2">
    <source>
        <dbReference type="ARBA" id="ARBA00008834"/>
    </source>
</evidence>
<dbReference type="InterPro" id="IPR012334">
    <property type="entry name" value="Pectin_lyas_fold"/>
</dbReference>
<accession>A0A7J7CX67</accession>
<evidence type="ECO:0000313" key="10">
    <source>
        <dbReference type="EMBL" id="KAF5738732.1"/>
    </source>
</evidence>
<dbReference type="InParanoid" id="A0A7J7CX67"/>
<evidence type="ECO:0000256" key="6">
    <source>
        <dbReference type="ARBA" id="ARBA00023295"/>
    </source>
</evidence>
<dbReference type="InterPro" id="IPR000743">
    <property type="entry name" value="Glyco_hydro_28"/>
</dbReference>
<protein>
    <submittedName>
        <fullName evidence="10">Exopolygalacturonase</fullName>
    </submittedName>
</protein>
<feature type="chain" id="PRO_5029667745" evidence="9">
    <location>
        <begin position="25"/>
        <end position="306"/>
    </location>
</feature>
<dbReference type="GO" id="GO:0004650">
    <property type="term" value="F:polygalacturonase activity"/>
    <property type="evidence" value="ECO:0007669"/>
    <property type="project" value="InterPro"/>
</dbReference>
<dbReference type="Pfam" id="PF00295">
    <property type="entry name" value="Glyco_hydro_28"/>
    <property type="match status" value="2"/>
</dbReference>
<gene>
    <name evidence="10" type="ORF">HS088_TW13G01633</name>
</gene>
<evidence type="ECO:0000313" key="11">
    <source>
        <dbReference type="Proteomes" id="UP000593562"/>
    </source>
</evidence>
<dbReference type="AlphaFoldDB" id="A0A7J7CX67"/>
<proteinExistence type="inferred from homology"/>
<dbReference type="EMBL" id="JAAARO010000013">
    <property type="protein sequence ID" value="KAF5738732.1"/>
    <property type="molecule type" value="Genomic_DNA"/>
</dbReference>